<dbReference type="AlphaFoldDB" id="A0A1Y2CPV2"/>
<evidence type="ECO:0000256" key="1">
    <source>
        <dbReference type="SAM" id="Coils"/>
    </source>
</evidence>
<keyword evidence="1" id="KW-0175">Coiled coil</keyword>
<accession>A0A1Y2CPV2</accession>
<evidence type="ECO:0000259" key="3">
    <source>
        <dbReference type="PROSITE" id="PS51363"/>
    </source>
</evidence>
<protein>
    <recommendedName>
        <fullName evidence="3">W2 domain-containing protein</fullName>
    </recommendedName>
</protein>
<feature type="domain" description="W2" evidence="3">
    <location>
        <begin position="498"/>
        <end position="655"/>
    </location>
</feature>
<dbReference type="PROSITE" id="PS51363">
    <property type="entry name" value="W2"/>
    <property type="match status" value="1"/>
</dbReference>
<feature type="region of interest" description="Disordered" evidence="2">
    <location>
        <begin position="81"/>
        <end position="102"/>
    </location>
</feature>
<dbReference type="EMBL" id="MCGO01000010">
    <property type="protein sequence ID" value="ORY49059.1"/>
    <property type="molecule type" value="Genomic_DNA"/>
</dbReference>
<dbReference type="InterPro" id="IPR016024">
    <property type="entry name" value="ARM-type_fold"/>
</dbReference>
<evidence type="ECO:0000313" key="5">
    <source>
        <dbReference type="Proteomes" id="UP000193642"/>
    </source>
</evidence>
<organism evidence="4 5">
    <name type="scientific">Rhizoclosmatium globosum</name>
    <dbReference type="NCBI Taxonomy" id="329046"/>
    <lineage>
        <taxon>Eukaryota</taxon>
        <taxon>Fungi</taxon>
        <taxon>Fungi incertae sedis</taxon>
        <taxon>Chytridiomycota</taxon>
        <taxon>Chytridiomycota incertae sedis</taxon>
        <taxon>Chytridiomycetes</taxon>
        <taxon>Chytridiales</taxon>
        <taxon>Chytriomycetaceae</taxon>
        <taxon>Rhizoclosmatium</taxon>
    </lineage>
</organism>
<feature type="region of interest" description="Disordered" evidence="2">
    <location>
        <begin position="652"/>
        <end position="713"/>
    </location>
</feature>
<feature type="compositionally biased region" description="Basic and acidic residues" evidence="2">
    <location>
        <begin position="1"/>
        <end position="15"/>
    </location>
</feature>
<dbReference type="Gene3D" id="1.25.40.180">
    <property type="match status" value="1"/>
</dbReference>
<feature type="compositionally biased region" description="Polar residues" evidence="2">
    <location>
        <begin position="394"/>
        <end position="411"/>
    </location>
</feature>
<feature type="compositionally biased region" description="Basic and acidic residues" evidence="2">
    <location>
        <begin position="652"/>
        <end position="664"/>
    </location>
</feature>
<feature type="compositionally biased region" description="Acidic residues" evidence="2">
    <location>
        <begin position="668"/>
        <end position="705"/>
    </location>
</feature>
<evidence type="ECO:0000256" key="2">
    <source>
        <dbReference type="SAM" id="MobiDB-lite"/>
    </source>
</evidence>
<sequence>MHVDATHHQPLREQPPDPGPNQFQSNGYENPADTAIPRDASLSSMFSIGLSATTLRSTSTPQKQPLSHLLRKRLLLSNSKLSQKQTSPLPSAPPTPSLAPQSQSQLLLRFLAKQFHQLPADHSRSVSDVTSSYSSLPSPKPTPNPVFSSLRDSPSSTRTSVTTTASIADHETDDPILLKEQLRVSRSATKKLTTQLKNLLRALDSTRSTLTTAQRALLRERELFSLRERIAAEARERDADKNDLKVEALEEEMAGLRDEKRKLEDRVEDLLFRVCDGSCRNSGSPNKSKSPLKSSSFKHTTSSHLSASISVPLPAILPVSLPPPIASNSLSANPSPSSAPSSLCPSASSSPNIPSPVAPSPEPEEGYGSGENDDSLDPNHNTHHHPQPPSSPTLSEKTLASANETISSIGNEHTHPPSSSSTTPRASLTRRNSSTTPTASPSQLPHLLRTRSSSTPSYTSPEPLESPTDLEISFEPVQPFAVTAIARLTQVFQNGANGITAQIELDAVAAEWELHGRARVSDAECILVILESIVRVLETRVEKAAGSGVSVKTVVDKFFGKLSGYSHLISKYHPTHILVPLQSVTLADPTTKRNHRGALVLPHLMYLYSEDLVDVEEVLAWYALVGESGQEKVAKEECRAFVEWLREKEEESGLHGVGEVERLVDAGGNEDDDDGDVEDDEEGDDDEEEEEEEWDDDSDLLEEDERDGKVKFDMETVRVYESAGNE</sequence>
<reference evidence="4 5" key="1">
    <citation type="submission" date="2016-07" db="EMBL/GenBank/DDBJ databases">
        <title>Pervasive Adenine N6-methylation of Active Genes in Fungi.</title>
        <authorList>
            <consortium name="DOE Joint Genome Institute"/>
            <person name="Mondo S.J."/>
            <person name="Dannebaum R.O."/>
            <person name="Kuo R.C."/>
            <person name="Labutti K."/>
            <person name="Haridas S."/>
            <person name="Kuo A."/>
            <person name="Salamov A."/>
            <person name="Ahrendt S.R."/>
            <person name="Lipzen A."/>
            <person name="Sullivan W."/>
            <person name="Andreopoulos W.B."/>
            <person name="Clum A."/>
            <person name="Lindquist E."/>
            <person name="Daum C."/>
            <person name="Ramamoorthy G.K."/>
            <person name="Gryganskyi A."/>
            <person name="Culley D."/>
            <person name="Magnuson J.K."/>
            <person name="James T.Y."/>
            <person name="O'Malley M.A."/>
            <person name="Stajich J.E."/>
            <person name="Spatafora J.W."/>
            <person name="Visel A."/>
            <person name="Grigoriev I.V."/>
        </authorList>
    </citation>
    <scope>NUCLEOTIDE SEQUENCE [LARGE SCALE GENOMIC DNA]</scope>
    <source>
        <strain evidence="4 5">JEL800</strain>
    </source>
</reference>
<dbReference type="InterPro" id="IPR003307">
    <property type="entry name" value="W2_domain"/>
</dbReference>
<gene>
    <name evidence="4" type="ORF">BCR33DRAFT_763510</name>
</gene>
<feature type="compositionally biased region" description="Low complexity" evidence="2">
    <location>
        <begin position="126"/>
        <end position="137"/>
    </location>
</feature>
<name>A0A1Y2CPV2_9FUNG</name>
<dbReference type="OrthoDB" id="2159818at2759"/>
<feature type="compositionally biased region" description="Low complexity" evidence="2">
    <location>
        <begin position="450"/>
        <end position="467"/>
    </location>
</feature>
<evidence type="ECO:0000313" key="4">
    <source>
        <dbReference type="EMBL" id="ORY49059.1"/>
    </source>
</evidence>
<keyword evidence="5" id="KW-1185">Reference proteome</keyword>
<feature type="region of interest" description="Disordered" evidence="2">
    <location>
        <begin position="329"/>
        <end position="468"/>
    </location>
</feature>
<feature type="region of interest" description="Disordered" evidence="2">
    <location>
        <begin position="1"/>
        <end position="38"/>
    </location>
</feature>
<comment type="caution">
    <text evidence="4">The sequence shown here is derived from an EMBL/GenBank/DDBJ whole genome shotgun (WGS) entry which is preliminary data.</text>
</comment>
<feature type="compositionally biased region" description="Low complexity" evidence="2">
    <location>
        <begin position="416"/>
        <end position="431"/>
    </location>
</feature>
<dbReference type="Proteomes" id="UP000193642">
    <property type="component" value="Unassembled WGS sequence"/>
</dbReference>
<feature type="coiled-coil region" evidence="1">
    <location>
        <begin position="232"/>
        <end position="273"/>
    </location>
</feature>
<feature type="compositionally biased region" description="Low complexity" evidence="2">
    <location>
        <begin position="153"/>
        <end position="163"/>
    </location>
</feature>
<feature type="compositionally biased region" description="Polar residues" evidence="2">
    <location>
        <begin position="432"/>
        <end position="443"/>
    </location>
</feature>
<proteinExistence type="predicted"/>
<feature type="region of interest" description="Disordered" evidence="2">
    <location>
        <begin position="121"/>
        <end position="163"/>
    </location>
</feature>
<feature type="compositionally biased region" description="Low complexity" evidence="2">
    <location>
        <begin position="329"/>
        <end position="352"/>
    </location>
</feature>
<dbReference type="Pfam" id="PF02020">
    <property type="entry name" value="W2"/>
    <property type="match status" value="1"/>
</dbReference>
<dbReference type="SUPFAM" id="SSF48371">
    <property type="entry name" value="ARM repeat"/>
    <property type="match status" value="1"/>
</dbReference>